<feature type="region of interest" description="Disordered" evidence="1">
    <location>
        <begin position="113"/>
        <end position="151"/>
    </location>
</feature>
<sequence>MGSYIERETTSKGLPWPSILPTDDLMGVELLHDEGANERARIIGFNDHSSVPASVRDNPMYQAAVDVPQLKTICVSFGYPRDYFTPHILTLDDGKEIASVWMENRRTYRVRFEPKSVSPPQPPPQPTTTAPHRHSPHRHSPTAAAAGLWAQ</sequence>
<feature type="compositionally biased region" description="Basic residues" evidence="1">
    <location>
        <begin position="131"/>
        <end position="140"/>
    </location>
</feature>
<keyword evidence="3" id="KW-1185">Reference proteome</keyword>
<name>A0A0G4FMB6_VITBC</name>
<dbReference type="VEuPathDB" id="CryptoDB:Vbra_15729"/>
<organism evidence="2 3">
    <name type="scientific">Vitrella brassicaformis (strain CCMP3155)</name>
    <dbReference type="NCBI Taxonomy" id="1169540"/>
    <lineage>
        <taxon>Eukaryota</taxon>
        <taxon>Sar</taxon>
        <taxon>Alveolata</taxon>
        <taxon>Colpodellida</taxon>
        <taxon>Vitrellaceae</taxon>
        <taxon>Vitrella</taxon>
    </lineage>
</organism>
<protein>
    <submittedName>
        <fullName evidence="2">Uncharacterized protein</fullName>
    </submittedName>
</protein>
<evidence type="ECO:0000313" key="2">
    <source>
        <dbReference type="EMBL" id="CEM15165.1"/>
    </source>
</evidence>
<accession>A0A0G4FMB6</accession>
<dbReference type="AlphaFoldDB" id="A0A0G4FMB6"/>
<feature type="compositionally biased region" description="Pro residues" evidence="1">
    <location>
        <begin position="117"/>
        <end position="126"/>
    </location>
</feature>
<dbReference type="Proteomes" id="UP000041254">
    <property type="component" value="Unassembled WGS sequence"/>
</dbReference>
<reference evidence="2 3" key="1">
    <citation type="submission" date="2014-11" db="EMBL/GenBank/DDBJ databases">
        <authorList>
            <person name="Zhu J."/>
            <person name="Qi W."/>
            <person name="Song R."/>
        </authorList>
    </citation>
    <scope>NUCLEOTIDE SEQUENCE [LARGE SCALE GENOMIC DNA]</scope>
</reference>
<dbReference type="EMBL" id="CDMY01000466">
    <property type="protein sequence ID" value="CEM15165.1"/>
    <property type="molecule type" value="Genomic_DNA"/>
</dbReference>
<proteinExistence type="predicted"/>
<evidence type="ECO:0000256" key="1">
    <source>
        <dbReference type="SAM" id="MobiDB-lite"/>
    </source>
</evidence>
<dbReference type="InParanoid" id="A0A0G4FMB6"/>
<gene>
    <name evidence="2" type="ORF">Vbra_15729</name>
</gene>
<evidence type="ECO:0000313" key="3">
    <source>
        <dbReference type="Proteomes" id="UP000041254"/>
    </source>
</evidence>